<organism evidence="2 3">
    <name type="scientific">Bdellovibrio bacteriovorus</name>
    <dbReference type="NCBI Taxonomy" id="959"/>
    <lineage>
        <taxon>Bacteria</taxon>
        <taxon>Pseudomonadati</taxon>
        <taxon>Bdellovibrionota</taxon>
        <taxon>Bdellovibrionia</taxon>
        <taxon>Bdellovibrionales</taxon>
        <taxon>Pseudobdellovibrionaceae</taxon>
        <taxon>Bdellovibrio</taxon>
    </lineage>
</organism>
<gene>
    <name evidence="2" type="ORF">B9G79_14900</name>
</gene>
<dbReference type="AlphaFoldDB" id="A0A1Z3NBB8"/>
<dbReference type="OrthoDB" id="5296155at2"/>
<name>A0A1Z3NBB8_BDEBC</name>
<accession>A0A1Z3NBB8</accession>
<dbReference type="RefSeq" id="WP_011163271.1">
    <property type="nucleotide sequence ID" value="NZ_AP029059.1"/>
</dbReference>
<evidence type="ECO:0000313" key="3">
    <source>
        <dbReference type="Proteomes" id="UP000197003"/>
    </source>
</evidence>
<feature type="signal peptide" evidence="1">
    <location>
        <begin position="1"/>
        <end position="18"/>
    </location>
</feature>
<dbReference type="EMBL" id="CP020946">
    <property type="protein sequence ID" value="ASD64759.1"/>
    <property type="molecule type" value="Genomic_DNA"/>
</dbReference>
<evidence type="ECO:0000313" key="2">
    <source>
        <dbReference type="EMBL" id="ASD64759.1"/>
    </source>
</evidence>
<dbReference type="GeneID" id="93011798"/>
<sequence length="94" mass="10799">MKALLIAALMFVSAPAFAGKMKEIYIMTTDSILENFGFDDSQVQIDDYKFVTVEGEDLAVQTTVRVYYTRAVYTCVTTFKKTEHFYDVKNLRCK</sequence>
<reference evidence="2 3" key="1">
    <citation type="submission" date="2017-04" db="EMBL/GenBank/DDBJ databases">
        <title>Whole genome sequence of Bdellovibrio bacteriovorus strain SSB218315.</title>
        <authorList>
            <person name="Oyedara O."/>
            <person name="Rodriguez-Perez M.A."/>
        </authorList>
    </citation>
    <scope>NUCLEOTIDE SEQUENCE [LARGE SCALE GENOMIC DNA]</scope>
    <source>
        <strain evidence="2 3">SSB218315</strain>
    </source>
</reference>
<dbReference type="KEGG" id="bbac:EP01_17820"/>
<keyword evidence="1" id="KW-0732">Signal</keyword>
<evidence type="ECO:0000256" key="1">
    <source>
        <dbReference type="SAM" id="SignalP"/>
    </source>
</evidence>
<proteinExistence type="predicted"/>
<protein>
    <submittedName>
        <fullName evidence="2">Uncharacterized protein</fullName>
    </submittedName>
</protein>
<feature type="chain" id="PRO_5011671411" evidence="1">
    <location>
        <begin position="19"/>
        <end position="94"/>
    </location>
</feature>
<dbReference type="Proteomes" id="UP000197003">
    <property type="component" value="Chromosome"/>
</dbReference>